<dbReference type="PANTHER" id="PTHR11496">
    <property type="entry name" value="ALCOHOL DEHYDROGENASE"/>
    <property type="match status" value="1"/>
</dbReference>
<sequence>MRMNSSHETKLHLLFRMKGEIYQEADLNVCLKNLKLQETDLVITSNSQMKKIKETNALGKAVLLNMDAYGTKEPKEEWVDDILKVANAYPYKRIIAIGGGTVIDVSKLCVFGDGRSVQELYSDKREVRKTRELIALPTTCGTGSEVTNVSVVEFPSLHSKLGLQMDALFPDKAILIGELLTSLPYKTFALTSIDALAHAIEALLSPKANPYTDMYARSAISGIVENLQETRKTKKLPQDMQKSLICANMAGVAFSIAGCATMHALSFPLGANCQLAHGEAVYAVFAQTLQYYQKKNIPLYKLENALKDLPADISSVSGLQKLLSEIYPCPDFKALGIDEGICDTWAVSVYEKQQRLLVNSPCVLNSNDLAAIYKSCI</sequence>
<dbReference type="Gene3D" id="1.20.1090.10">
    <property type="entry name" value="Dehydroquinate synthase-like - alpha domain"/>
    <property type="match status" value="1"/>
</dbReference>
<evidence type="ECO:0000259" key="4">
    <source>
        <dbReference type="Pfam" id="PF25137"/>
    </source>
</evidence>
<dbReference type="InterPro" id="IPR001670">
    <property type="entry name" value="ADH_Fe/GldA"/>
</dbReference>
<feature type="domain" description="Fe-containing alcohol dehydrogenase-like C-terminal" evidence="4">
    <location>
        <begin position="189"/>
        <end position="375"/>
    </location>
</feature>
<name>A0A099I457_CLOIN</name>
<evidence type="ECO:0000256" key="1">
    <source>
        <dbReference type="ARBA" id="ARBA00007358"/>
    </source>
</evidence>
<proteinExistence type="inferred from homology"/>
<dbReference type="InterPro" id="IPR056798">
    <property type="entry name" value="ADH_Fe_C"/>
</dbReference>
<dbReference type="GO" id="GO:0046872">
    <property type="term" value="F:metal ion binding"/>
    <property type="evidence" value="ECO:0007669"/>
    <property type="project" value="InterPro"/>
</dbReference>
<dbReference type="Pfam" id="PF00465">
    <property type="entry name" value="Fe-ADH"/>
    <property type="match status" value="1"/>
</dbReference>
<organism evidence="5 6">
    <name type="scientific">Clostridium innocuum</name>
    <dbReference type="NCBI Taxonomy" id="1522"/>
    <lineage>
        <taxon>Bacteria</taxon>
        <taxon>Bacillati</taxon>
        <taxon>Bacillota</taxon>
        <taxon>Clostridia</taxon>
        <taxon>Eubacteriales</taxon>
        <taxon>Clostridiaceae</taxon>
        <taxon>Clostridium</taxon>
    </lineage>
</organism>
<gene>
    <name evidence="5" type="ORF">CIAN88_17225</name>
</gene>
<comment type="caution">
    <text evidence="5">The sequence shown here is derived from an EMBL/GenBank/DDBJ whole genome shotgun (WGS) entry which is preliminary data.</text>
</comment>
<evidence type="ECO:0000313" key="6">
    <source>
        <dbReference type="Proteomes" id="UP000030008"/>
    </source>
</evidence>
<dbReference type="EMBL" id="JQIF01000089">
    <property type="protein sequence ID" value="KGJ52037.1"/>
    <property type="molecule type" value="Genomic_DNA"/>
</dbReference>
<feature type="domain" description="Alcohol dehydrogenase iron-type/glycerol dehydrogenase GldA" evidence="3">
    <location>
        <begin position="30"/>
        <end position="175"/>
    </location>
</feature>
<reference evidence="5 6" key="1">
    <citation type="submission" date="2014-08" db="EMBL/GenBank/DDBJ databases">
        <title>Clostridium innocuum, an unnegligible vancomycin-resistant pathogen causing extra-intestinal infections.</title>
        <authorList>
            <person name="Feng Y."/>
            <person name="Chiu C.-H."/>
        </authorList>
    </citation>
    <scope>NUCLEOTIDE SEQUENCE [LARGE SCALE GENOMIC DNA]</scope>
    <source>
        <strain evidence="5 6">AN88</strain>
    </source>
</reference>
<dbReference type="Gene3D" id="3.40.50.1970">
    <property type="match status" value="1"/>
</dbReference>
<dbReference type="Proteomes" id="UP000030008">
    <property type="component" value="Unassembled WGS sequence"/>
</dbReference>
<dbReference type="Pfam" id="PF25137">
    <property type="entry name" value="ADH_Fe_C"/>
    <property type="match status" value="1"/>
</dbReference>
<accession>A0A099I457</accession>
<dbReference type="PANTHER" id="PTHR11496:SF102">
    <property type="entry name" value="ALCOHOL DEHYDROGENASE 4"/>
    <property type="match status" value="1"/>
</dbReference>
<dbReference type="InterPro" id="IPR039697">
    <property type="entry name" value="Alcohol_dehydrogenase_Fe"/>
</dbReference>
<evidence type="ECO:0000256" key="2">
    <source>
        <dbReference type="ARBA" id="ARBA00023002"/>
    </source>
</evidence>
<dbReference type="AlphaFoldDB" id="A0A099I457"/>
<protein>
    <submittedName>
        <fullName evidence="5">Recombinase</fullName>
    </submittedName>
</protein>
<dbReference type="CDD" id="cd14860">
    <property type="entry name" value="4HBD_NAD"/>
    <property type="match status" value="1"/>
</dbReference>
<evidence type="ECO:0000259" key="3">
    <source>
        <dbReference type="Pfam" id="PF00465"/>
    </source>
</evidence>
<keyword evidence="2" id="KW-0560">Oxidoreductase</keyword>
<dbReference type="GO" id="GO:0004022">
    <property type="term" value="F:alcohol dehydrogenase (NAD+) activity"/>
    <property type="evidence" value="ECO:0007669"/>
    <property type="project" value="TreeGrafter"/>
</dbReference>
<comment type="similarity">
    <text evidence="1">Belongs to the iron-containing alcohol dehydrogenase family.</text>
</comment>
<evidence type="ECO:0000313" key="5">
    <source>
        <dbReference type="EMBL" id="KGJ52037.1"/>
    </source>
</evidence>
<dbReference type="SUPFAM" id="SSF56796">
    <property type="entry name" value="Dehydroquinate synthase-like"/>
    <property type="match status" value="1"/>
</dbReference>